<feature type="compositionally biased region" description="Basic and acidic residues" evidence="1">
    <location>
        <begin position="68"/>
        <end position="77"/>
    </location>
</feature>
<keyword evidence="3" id="KW-1185">Reference proteome</keyword>
<feature type="region of interest" description="Disordered" evidence="1">
    <location>
        <begin position="63"/>
        <end position="85"/>
    </location>
</feature>
<comment type="caution">
    <text evidence="2">The sequence shown here is derived from an EMBL/GenBank/DDBJ whole genome shotgun (WGS) entry which is preliminary data.</text>
</comment>
<dbReference type="AlphaFoldDB" id="A0A7J8C788"/>
<name>A0A7J8C788_MOLMO</name>
<accession>A0A7J8C788</accession>
<evidence type="ECO:0000313" key="3">
    <source>
        <dbReference type="Proteomes" id="UP000550707"/>
    </source>
</evidence>
<evidence type="ECO:0000313" key="2">
    <source>
        <dbReference type="EMBL" id="KAF6406706.1"/>
    </source>
</evidence>
<organism evidence="2 3">
    <name type="scientific">Molossus molossus</name>
    <name type="common">Pallas' mastiff bat</name>
    <name type="synonym">Vespertilio molossus</name>
    <dbReference type="NCBI Taxonomy" id="27622"/>
    <lineage>
        <taxon>Eukaryota</taxon>
        <taxon>Metazoa</taxon>
        <taxon>Chordata</taxon>
        <taxon>Craniata</taxon>
        <taxon>Vertebrata</taxon>
        <taxon>Euteleostomi</taxon>
        <taxon>Mammalia</taxon>
        <taxon>Eutheria</taxon>
        <taxon>Laurasiatheria</taxon>
        <taxon>Chiroptera</taxon>
        <taxon>Yangochiroptera</taxon>
        <taxon>Molossidae</taxon>
        <taxon>Molossus</taxon>
    </lineage>
</organism>
<dbReference type="EMBL" id="JACASF010000021">
    <property type="protein sequence ID" value="KAF6406706.1"/>
    <property type="molecule type" value="Genomic_DNA"/>
</dbReference>
<dbReference type="Proteomes" id="UP000550707">
    <property type="component" value="Unassembled WGS sequence"/>
</dbReference>
<proteinExistence type="predicted"/>
<evidence type="ECO:0000256" key="1">
    <source>
        <dbReference type="SAM" id="MobiDB-lite"/>
    </source>
</evidence>
<reference evidence="2 3" key="1">
    <citation type="journal article" date="2020" name="Nature">
        <title>Six reference-quality genomes reveal evolution of bat adaptations.</title>
        <authorList>
            <person name="Jebb D."/>
            <person name="Huang Z."/>
            <person name="Pippel M."/>
            <person name="Hughes G.M."/>
            <person name="Lavrichenko K."/>
            <person name="Devanna P."/>
            <person name="Winkler S."/>
            <person name="Jermiin L.S."/>
            <person name="Skirmuntt E.C."/>
            <person name="Katzourakis A."/>
            <person name="Burkitt-Gray L."/>
            <person name="Ray D.A."/>
            <person name="Sullivan K.A.M."/>
            <person name="Roscito J.G."/>
            <person name="Kirilenko B.M."/>
            <person name="Davalos L.M."/>
            <person name="Corthals A.P."/>
            <person name="Power M.L."/>
            <person name="Jones G."/>
            <person name="Ransome R.D."/>
            <person name="Dechmann D.K.N."/>
            <person name="Locatelli A.G."/>
            <person name="Puechmaille S.J."/>
            <person name="Fedrigo O."/>
            <person name="Jarvis E.D."/>
            <person name="Hiller M."/>
            <person name="Vernes S.C."/>
            <person name="Myers E.W."/>
            <person name="Teeling E.C."/>
        </authorList>
    </citation>
    <scope>NUCLEOTIDE SEQUENCE [LARGE SCALE GENOMIC DNA]</scope>
    <source>
        <strain evidence="2">MMolMol1</strain>
        <tissue evidence="2">Muscle</tissue>
    </source>
</reference>
<protein>
    <submittedName>
        <fullName evidence="2">ETS variant transcription factor 2</fullName>
    </submittedName>
</protein>
<sequence>MDLWNWDEASPQEVPLGNRLSRLEGAELGFYFPEVALQGDMPTEDTCWKATFLCLAGLPGPDWSSESPHPETPRGTEHASQAPPWSGDWAQLGCTDWDAWSRVSPALGPALFAGSLGVADQNRRAWGLELPHLLGLGAAHGLHQLFQGVPAFRSHHFLRTEAAVGPCNSGSLPQN</sequence>
<gene>
    <name evidence="2" type="ORF">HJG59_004668</name>
</gene>